<dbReference type="SMART" id="SM00893">
    <property type="entry name" value="ETF"/>
    <property type="match status" value="1"/>
</dbReference>
<comment type="similarity">
    <text evidence="1">Belongs to the ETF beta-subunit/FixA family.</text>
</comment>
<keyword evidence="4" id="KW-0249">Electron transport</keyword>
<dbReference type="GO" id="GO:0009055">
    <property type="term" value="F:electron transfer activity"/>
    <property type="evidence" value="ECO:0007669"/>
    <property type="project" value="InterPro"/>
</dbReference>
<dbReference type="AlphaFoldDB" id="A0A1W2H9E4"/>
<evidence type="ECO:0000313" key="6">
    <source>
        <dbReference type="EMBL" id="SMD45489.1"/>
    </source>
</evidence>
<sequence length="245" mass="26567">MKILVCITHVPDTTSKIQFTDSNTKFDKTGVQFIIGPYDDYALARAVELKEQLGASLTVLNVGEAETEPTLRKALAIGADDAIRINAFPKDSLFVANQIAGIAKSNGYDLILMGRESIDFNGGMVHGMVGEMLGIPSVSPVMKLEIEGENVKMAREIEGGKEYLEAKLPLIAGCQEPIAEWKIPNMRGIMSARTKPLQVIEPTVDGANTKVTSYQLPPAKGSVKLVDKDNVAELVRLLKNEAKVL</sequence>
<dbReference type="RefSeq" id="WP_084122316.1">
    <property type="nucleotide sequence ID" value="NZ_LT838813.1"/>
</dbReference>
<evidence type="ECO:0000256" key="2">
    <source>
        <dbReference type="ARBA" id="ARBA00016797"/>
    </source>
</evidence>
<dbReference type="InterPro" id="IPR033948">
    <property type="entry name" value="ETF_beta_N"/>
</dbReference>
<dbReference type="Proteomes" id="UP000192333">
    <property type="component" value="Chromosome I"/>
</dbReference>
<accession>A0A1W2H9E4</accession>
<dbReference type="PANTHER" id="PTHR21294:SF8">
    <property type="entry name" value="ELECTRON TRANSFER FLAVOPROTEIN SUBUNIT BETA"/>
    <property type="match status" value="1"/>
</dbReference>
<feature type="domain" description="Electron transfer flavoprotein alpha/beta-subunit N-terminal" evidence="5">
    <location>
        <begin position="23"/>
        <end position="209"/>
    </location>
</feature>
<dbReference type="OrthoDB" id="9804960at2"/>
<dbReference type="Pfam" id="PF01012">
    <property type="entry name" value="ETF"/>
    <property type="match status" value="1"/>
</dbReference>
<dbReference type="EMBL" id="LT838813">
    <property type="protein sequence ID" value="SMD45489.1"/>
    <property type="molecule type" value="Genomic_DNA"/>
</dbReference>
<dbReference type="InterPro" id="IPR012255">
    <property type="entry name" value="ETF_b"/>
</dbReference>
<evidence type="ECO:0000256" key="1">
    <source>
        <dbReference type="ARBA" id="ARBA00007557"/>
    </source>
</evidence>
<dbReference type="InterPro" id="IPR014730">
    <property type="entry name" value="ETF_a/b_N"/>
</dbReference>
<dbReference type="Gene3D" id="3.40.50.620">
    <property type="entry name" value="HUPs"/>
    <property type="match status" value="1"/>
</dbReference>
<dbReference type="PANTHER" id="PTHR21294">
    <property type="entry name" value="ELECTRON TRANSFER FLAVOPROTEIN BETA-SUBUNIT"/>
    <property type="match status" value="1"/>
</dbReference>
<gene>
    <name evidence="6" type="ORF">SAMN00777080_4141</name>
</gene>
<dbReference type="GO" id="GO:0005829">
    <property type="term" value="C:cytosol"/>
    <property type="evidence" value="ECO:0007669"/>
    <property type="project" value="TreeGrafter"/>
</dbReference>
<dbReference type="CDD" id="cd01714">
    <property type="entry name" value="ETF_beta"/>
    <property type="match status" value="1"/>
</dbReference>
<dbReference type="PIRSF" id="PIRSF000090">
    <property type="entry name" value="Beta-ETF"/>
    <property type="match status" value="1"/>
</dbReference>
<evidence type="ECO:0000313" key="7">
    <source>
        <dbReference type="Proteomes" id="UP000192333"/>
    </source>
</evidence>
<evidence type="ECO:0000259" key="5">
    <source>
        <dbReference type="SMART" id="SM00893"/>
    </source>
</evidence>
<proteinExistence type="inferred from homology"/>
<dbReference type="SUPFAM" id="SSF52402">
    <property type="entry name" value="Adenine nucleotide alpha hydrolases-like"/>
    <property type="match status" value="1"/>
</dbReference>
<evidence type="ECO:0000256" key="4">
    <source>
        <dbReference type="ARBA" id="ARBA00022982"/>
    </source>
</evidence>
<evidence type="ECO:0000256" key="3">
    <source>
        <dbReference type="ARBA" id="ARBA00022448"/>
    </source>
</evidence>
<organism evidence="6 7">
    <name type="scientific">Aquiflexum balticum DSM 16537</name>
    <dbReference type="NCBI Taxonomy" id="758820"/>
    <lineage>
        <taxon>Bacteria</taxon>
        <taxon>Pseudomonadati</taxon>
        <taxon>Bacteroidota</taxon>
        <taxon>Cytophagia</taxon>
        <taxon>Cytophagales</taxon>
        <taxon>Cyclobacteriaceae</taxon>
        <taxon>Aquiflexum</taxon>
    </lineage>
</organism>
<keyword evidence="7" id="KW-1185">Reference proteome</keyword>
<protein>
    <recommendedName>
        <fullName evidence="2">Electron transfer flavoprotein subunit beta</fullName>
    </recommendedName>
</protein>
<dbReference type="STRING" id="758820.SAMN00777080_4141"/>
<reference evidence="7" key="1">
    <citation type="submission" date="2017-04" db="EMBL/GenBank/DDBJ databases">
        <authorList>
            <person name="Varghese N."/>
            <person name="Submissions S."/>
        </authorList>
    </citation>
    <scope>NUCLEOTIDE SEQUENCE [LARGE SCALE GENOMIC DNA]</scope>
    <source>
        <strain evidence="7">DSM 16537</strain>
    </source>
</reference>
<dbReference type="InterPro" id="IPR014729">
    <property type="entry name" value="Rossmann-like_a/b/a_fold"/>
</dbReference>
<name>A0A1W2H9E4_9BACT</name>
<keyword evidence="3" id="KW-0813">Transport</keyword>